<proteinExistence type="predicted"/>
<protein>
    <submittedName>
        <fullName evidence="1">Unnamed protein product</fullName>
    </submittedName>
</protein>
<sequence>MSSKTEAMIRFRAYNNIKRITSCYSPSIEDIVDSANATVNDVYDTNCNMVINHLLYEIVNSGLPDSRIIEILAYLRSGQRHIISDLLVGGVPWNSSSYEEVIKTYKESSD</sequence>
<accession>A0A9W6X436</accession>
<comment type="caution">
    <text evidence="1">The sequence shown here is derived from an EMBL/GenBank/DDBJ whole genome shotgun (WGS) entry which is preliminary data.</text>
</comment>
<evidence type="ECO:0000313" key="1">
    <source>
        <dbReference type="EMBL" id="GMF29441.1"/>
    </source>
</evidence>
<dbReference type="EMBL" id="BSXW01000777">
    <property type="protein sequence ID" value="GMF29441.1"/>
    <property type="molecule type" value="Genomic_DNA"/>
</dbReference>
<keyword evidence="2" id="KW-1185">Reference proteome</keyword>
<organism evidence="1 2">
    <name type="scientific">Phytophthora lilii</name>
    <dbReference type="NCBI Taxonomy" id="2077276"/>
    <lineage>
        <taxon>Eukaryota</taxon>
        <taxon>Sar</taxon>
        <taxon>Stramenopiles</taxon>
        <taxon>Oomycota</taxon>
        <taxon>Peronosporomycetes</taxon>
        <taxon>Peronosporales</taxon>
        <taxon>Peronosporaceae</taxon>
        <taxon>Phytophthora</taxon>
    </lineage>
</organism>
<gene>
    <name evidence="1" type="ORF">Plil01_001249800</name>
</gene>
<evidence type="ECO:0000313" key="2">
    <source>
        <dbReference type="Proteomes" id="UP001165083"/>
    </source>
</evidence>
<dbReference type="Proteomes" id="UP001165083">
    <property type="component" value="Unassembled WGS sequence"/>
</dbReference>
<reference evidence="1" key="1">
    <citation type="submission" date="2023-04" db="EMBL/GenBank/DDBJ databases">
        <title>Phytophthora lilii NBRC 32176.</title>
        <authorList>
            <person name="Ichikawa N."/>
            <person name="Sato H."/>
            <person name="Tonouchi N."/>
        </authorList>
    </citation>
    <scope>NUCLEOTIDE SEQUENCE</scope>
    <source>
        <strain evidence="1">NBRC 32176</strain>
    </source>
</reference>
<name>A0A9W6X436_9STRA</name>
<dbReference type="AlphaFoldDB" id="A0A9W6X436"/>